<sequence length="90" mass="10290">MTEVKQNEKTLDLFYEGQKAGFMEYERKEGVFVITHTEVSEEFGGKGLGKELVKAAVESAKKYDLKIVSYCPYAKKMIEKTPEFKDILAE</sequence>
<name>A0A3G8XMP7_9FLAO</name>
<evidence type="ECO:0000259" key="1">
    <source>
        <dbReference type="PROSITE" id="PS51729"/>
    </source>
</evidence>
<protein>
    <submittedName>
        <fullName evidence="2">N-acetyltransferase</fullName>
    </submittedName>
</protein>
<organism evidence="2 3">
    <name type="scientific">Kaistella carnis</name>
    <dbReference type="NCBI Taxonomy" id="1241979"/>
    <lineage>
        <taxon>Bacteria</taxon>
        <taxon>Pseudomonadati</taxon>
        <taxon>Bacteroidota</taxon>
        <taxon>Flavobacteriia</taxon>
        <taxon>Flavobacteriales</taxon>
        <taxon>Weeksellaceae</taxon>
        <taxon>Chryseobacterium group</taxon>
        <taxon>Kaistella</taxon>
    </lineage>
</organism>
<dbReference type="SUPFAM" id="SSF55729">
    <property type="entry name" value="Acyl-CoA N-acyltransferases (Nat)"/>
    <property type="match status" value="1"/>
</dbReference>
<dbReference type="PROSITE" id="PS51729">
    <property type="entry name" value="GNAT_YJDJ"/>
    <property type="match status" value="1"/>
</dbReference>
<proteinExistence type="predicted"/>
<dbReference type="Pfam" id="PF14542">
    <property type="entry name" value="Acetyltransf_CG"/>
    <property type="match status" value="1"/>
</dbReference>
<accession>A0A3G8XMP7</accession>
<dbReference type="AlphaFoldDB" id="A0A3G8XMP7"/>
<dbReference type="KEGG" id="ccas:EIB73_14755"/>
<dbReference type="CDD" id="cd04301">
    <property type="entry name" value="NAT_SF"/>
    <property type="match status" value="1"/>
</dbReference>
<dbReference type="InterPro" id="IPR031165">
    <property type="entry name" value="GNAT_YJDJ"/>
</dbReference>
<dbReference type="PANTHER" id="PTHR31435">
    <property type="entry name" value="PROTEIN NATD1"/>
    <property type="match status" value="1"/>
</dbReference>
<dbReference type="GO" id="GO:0016740">
    <property type="term" value="F:transferase activity"/>
    <property type="evidence" value="ECO:0007669"/>
    <property type="project" value="UniProtKB-KW"/>
</dbReference>
<dbReference type="RefSeq" id="WP_125025995.1">
    <property type="nucleotide sequence ID" value="NZ_CP034159.1"/>
</dbReference>
<dbReference type="Proteomes" id="UP000270185">
    <property type="component" value="Chromosome"/>
</dbReference>
<keyword evidence="2" id="KW-0808">Transferase</keyword>
<dbReference type="PANTHER" id="PTHR31435:SF10">
    <property type="entry name" value="BSR4717 PROTEIN"/>
    <property type="match status" value="1"/>
</dbReference>
<dbReference type="InterPro" id="IPR016181">
    <property type="entry name" value="Acyl_CoA_acyltransferase"/>
</dbReference>
<dbReference type="OrthoDB" id="9793389at2"/>
<gene>
    <name evidence="2" type="ORF">EIB73_14755</name>
</gene>
<reference evidence="3" key="1">
    <citation type="submission" date="2018-11" db="EMBL/GenBank/DDBJ databases">
        <title>Proposal to divide the Flavobacteriaceae and reorganize its genera based on Amino Acid Identity values calculated from whole genome sequences.</title>
        <authorList>
            <person name="Nicholson A.C."/>
            <person name="Gulvik C.A."/>
            <person name="Whitney A.M."/>
            <person name="Humrighouse B.W."/>
            <person name="Bell M."/>
            <person name="Holmes B."/>
            <person name="Steigerwalt A.G."/>
            <person name="Villarma A."/>
            <person name="Sheth M."/>
            <person name="Batra D."/>
            <person name="Pryor J."/>
            <person name="Bernardet J.-F."/>
            <person name="Hugo C."/>
            <person name="Kampfer P."/>
            <person name="Newman J.D."/>
            <person name="McQuiston J.R."/>
        </authorList>
    </citation>
    <scope>NUCLEOTIDE SEQUENCE [LARGE SCALE GENOMIC DNA]</scope>
    <source>
        <strain evidence="3">G0081</strain>
    </source>
</reference>
<feature type="domain" description="N-acetyltransferase" evidence="1">
    <location>
        <begin position="3"/>
        <end position="89"/>
    </location>
</feature>
<evidence type="ECO:0000313" key="3">
    <source>
        <dbReference type="Proteomes" id="UP000270185"/>
    </source>
</evidence>
<dbReference type="InterPro" id="IPR045057">
    <property type="entry name" value="Gcn5-rel_NAT"/>
</dbReference>
<dbReference type="EMBL" id="CP034159">
    <property type="protein sequence ID" value="AZI34359.1"/>
    <property type="molecule type" value="Genomic_DNA"/>
</dbReference>
<keyword evidence="3" id="KW-1185">Reference proteome</keyword>
<evidence type="ECO:0000313" key="2">
    <source>
        <dbReference type="EMBL" id="AZI34359.1"/>
    </source>
</evidence>
<dbReference type="Gene3D" id="3.40.630.30">
    <property type="match status" value="1"/>
</dbReference>